<comment type="subcellular location">
    <subcellularLocation>
        <location evidence="1">Membrane</location>
        <topology evidence="1">Multi-pass membrane protein</topology>
    </subcellularLocation>
</comment>
<dbReference type="Proteomes" id="UP000829685">
    <property type="component" value="Unassembled WGS sequence"/>
</dbReference>
<feature type="transmembrane region" description="Helical" evidence="8">
    <location>
        <begin position="355"/>
        <end position="379"/>
    </location>
</feature>
<dbReference type="InterPro" id="IPR005828">
    <property type="entry name" value="MFS_sugar_transport-like"/>
</dbReference>
<dbReference type="GO" id="GO:0016020">
    <property type="term" value="C:membrane"/>
    <property type="evidence" value="ECO:0007669"/>
    <property type="project" value="UniProtKB-SubCell"/>
</dbReference>
<evidence type="ECO:0000256" key="6">
    <source>
        <dbReference type="ARBA" id="ARBA00023136"/>
    </source>
</evidence>
<dbReference type="Gene3D" id="1.20.1250.20">
    <property type="entry name" value="MFS general substrate transporter like domains"/>
    <property type="match status" value="1"/>
</dbReference>
<feature type="transmembrane region" description="Helical" evidence="8">
    <location>
        <begin position="78"/>
        <end position="95"/>
    </location>
</feature>
<reference evidence="10" key="1">
    <citation type="submission" date="2021-03" db="EMBL/GenBank/DDBJ databases">
        <title>Revisited historic fungal species revealed as producer of novel bioactive compounds through whole genome sequencing and comparative genomics.</title>
        <authorList>
            <person name="Vignolle G.A."/>
            <person name="Hochenegger N."/>
            <person name="Mach R.L."/>
            <person name="Mach-Aigner A.R."/>
            <person name="Javad Rahimi M."/>
            <person name="Salim K.A."/>
            <person name="Chan C.M."/>
            <person name="Lim L.B.L."/>
            <person name="Cai F."/>
            <person name="Druzhinina I.S."/>
            <person name="U'Ren J.M."/>
            <person name="Derntl C."/>
        </authorList>
    </citation>
    <scope>NUCLEOTIDE SEQUENCE</scope>
    <source>
        <strain evidence="10">TUCIM 5799</strain>
    </source>
</reference>
<keyword evidence="6 8" id="KW-0472">Membrane</keyword>
<comment type="similarity">
    <text evidence="2 7">Belongs to the major facilitator superfamily. Sugar transporter (TC 2.A.1.1) family.</text>
</comment>
<organism evidence="10 11">
    <name type="scientific">Neoarthrinium moseri</name>
    <dbReference type="NCBI Taxonomy" id="1658444"/>
    <lineage>
        <taxon>Eukaryota</taxon>
        <taxon>Fungi</taxon>
        <taxon>Dikarya</taxon>
        <taxon>Ascomycota</taxon>
        <taxon>Pezizomycotina</taxon>
        <taxon>Sordariomycetes</taxon>
        <taxon>Xylariomycetidae</taxon>
        <taxon>Amphisphaeriales</taxon>
        <taxon>Apiosporaceae</taxon>
        <taxon>Neoarthrinium</taxon>
    </lineage>
</organism>
<evidence type="ECO:0000259" key="9">
    <source>
        <dbReference type="PROSITE" id="PS50850"/>
    </source>
</evidence>
<name>A0A9Q0AFI2_9PEZI</name>
<feature type="transmembrane region" description="Helical" evidence="8">
    <location>
        <begin position="34"/>
        <end position="52"/>
    </location>
</feature>
<keyword evidence="4 8" id="KW-0812">Transmembrane</keyword>
<keyword evidence="5 8" id="KW-1133">Transmembrane helix</keyword>
<evidence type="ECO:0000256" key="7">
    <source>
        <dbReference type="RuleBase" id="RU003346"/>
    </source>
</evidence>
<dbReference type="InterPro" id="IPR050360">
    <property type="entry name" value="MFS_Sugar_Transporters"/>
</dbReference>
<evidence type="ECO:0000313" key="10">
    <source>
        <dbReference type="EMBL" id="KAI1847857.1"/>
    </source>
</evidence>
<feature type="transmembrane region" description="Helical" evidence="8">
    <location>
        <begin position="107"/>
        <end position="125"/>
    </location>
</feature>
<feature type="transmembrane region" description="Helical" evidence="8">
    <location>
        <begin position="385"/>
        <end position="412"/>
    </location>
</feature>
<comment type="caution">
    <text evidence="10">The sequence shown here is derived from an EMBL/GenBank/DDBJ whole genome shotgun (WGS) entry which is preliminary data.</text>
</comment>
<feature type="transmembrane region" description="Helical" evidence="8">
    <location>
        <begin position="137"/>
        <end position="157"/>
    </location>
</feature>
<dbReference type="PANTHER" id="PTHR48022">
    <property type="entry name" value="PLASTIDIC GLUCOSE TRANSPORTER 4"/>
    <property type="match status" value="1"/>
</dbReference>
<dbReference type="InterPro" id="IPR036259">
    <property type="entry name" value="MFS_trans_sf"/>
</dbReference>
<dbReference type="InterPro" id="IPR003663">
    <property type="entry name" value="Sugar/inositol_transpt"/>
</dbReference>
<evidence type="ECO:0000256" key="4">
    <source>
        <dbReference type="ARBA" id="ARBA00022692"/>
    </source>
</evidence>
<dbReference type="NCBIfam" id="TIGR00879">
    <property type="entry name" value="SP"/>
    <property type="match status" value="1"/>
</dbReference>
<dbReference type="OrthoDB" id="6133115at2759"/>
<dbReference type="InterPro" id="IPR020846">
    <property type="entry name" value="MFS_dom"/>
</dbReference>
<protein>
    <recommendedName>
        <fullName evidence="9">Major facilitator superfamily (MFS) profile domain-containing protein</fullName>
    </recommendedName>
</protein>
<evidence type="ECO:0000256" key="5">
    <source>
        <dbReference type="ARBA" id="ARBA00022989"/>
    </source>
</evidence>
<dbReference type="PANTHER" id="PTHR48022:SF29">
    <property type="entry name" value="SUGAR TRANSPORTER, PUTATIVE (AFU_ORTHOLOGUE AFUA_6G14500)-RELATED"/>
    <property type="match status" value="1"/>
</dbReference>
<dbReference type="Pfam" id="PF00083">
    <property type="entry name" value="Sugar_tr"/>
    <property type="match status" value="1"/>
</dbReference>
<dbReference type="PROSITE" id="PS50850">
    <property type="entry name" value="MFS"/>
    <property type="match status" value="1"/>
</dbReference>
<evidence type="ECO:0000256" key="1">
    <source>
        <dbReference type="ARBA" id="ARBA00004141"/>
    </source>
</evidence>
<feature type="domain" description="Major facilitator superfamily (MFS) profile" evidence="9">
    <location>
        <begin position="39"/>
        <end position="477"/>
    </location>
</feature>
<gene>
    <name evidence="10" type="ORF">JX265_013899</name>
</gene>
<proteinExistence type="inferred from homology"/>
<dbReference type="FunFam" id="1.20.1250.20:FF:000117">
    <property type="entry name" value="MFS hexose transporter"/>
    <property type="match status" value="1"/>
</dbReference>
<evidence type="ECO:0000256" key="2">
    <source>
        <dbReference type="ARBA" id="ARBA00010992"/>
    </source>
</evidence>
<evidence type="ECO:0000313" key="11">
    <source>
        <dbReference type="Proteomes" id="UP000829685"/>
    </source>
</evidence>
<evidence type="ECO:0000256" key="3">
    <source>
        <dbReference type="ARBA" id="ARBA00022448"/>
    </source>
</evidence>
<feature type="transmembrane region" description="Helical" evidence="8">
    <location>
        <begin position="454"/>
        <end position="473"/>
    </location>
</feature>
<dbReference type="GO" id="GO:0005351">
    <property type="term" value="F:carbohydrate:proton symporter activity"/>
    <property type="evidence" value="ECO:0007669"/>
    <property type="project" value="TreeGrafter"/>
</dbReference>
<dbReference type="SUPFAM" id="SSF103473">
    <property type="entry name" value="MFS general substrate transporter"/>
    <property type="match status" value="1"/>
</dbReference>
<keyword evidence="3 7" id="KW-0813">Transport</keyword>
<dbReference type="EMBL" id="JAFIMR010000095">
    <property type="protein sequence ID" value="KAI1847857.1"/>
    <property type="molecule type" value="Genomic_DNA"/>
</dbReference>
<evidence type="ECO:0000256" key="8">
    <source>
        <dbReference type="SAM" id="Phobius"/>
    </source>
</evidence>
<keyword evidence="11" id="KW-1185">Reference proteome</keyword>
<sequence length="520" mass="58587">MAIIGQKEELGDPRVSNIAQNDTMKWYQKPNLRFLYLILVPCGLGVEWTSGFDSSMMNSLQAVASWVSYFNNPTSDRLGLLNAMYSLGGLMAVPFVPTVSQYLGRRWTIATASLIMFLGAGLQAGALNQDMFLASRWVLGFGIPFAIVNASSLIGELSYEKERSTMTSLFNASWFIGAIVAAGTTYGTFQMSSTWAWRLPSLLQLVPSMCQVCFLPFCPESPRWLVSKDRSDEAFAILSKYHSEGENGEEYVRLEFAQIQSTLALEKETAKAFVWADVIRDAPMRRRFLLALIIGFFTQWSGNGLLSFYMKAILNLVGITDNQTVQKIILSKSCWDLLTGVPIALVAPRFKRRKMFLTCTIGTACVYVVWTIASARYAIDKSASAGIAVLVFIFFYSPFYNIGWNALAYTYLVEIFPYSQRAKGIAFEQLAVRTAVFFNTYVNPIALDKIGWKYYIVYCVWILVEITTVYLLFPETKGRTLEELTFMFEGHEAQEKQKRNVDKQLELEPIEPTGHRAANV</sequence>
<dbReference type="AlphaFoldDB" id="A0A9Q0AFI2"/>
<feature type="transmembrane region" description="Helical" evidence="8">
    <location>
        <begin position="288"/>
        <end position="309"/>
    </location>
</feature>
<accession>A0A9Q0AFI2</accession>